<sequence length="394" mass="44209">MSTSTGNTRSRKRPFPETNLANDRDVQAYYKSFHDGHPVMLPFSLIGGPLAGHFPEQVINIMRYIGKHYQKQPLPENFITQALSSLDSSSVSKPSGFHVQGLTLLAICAHAHGQHDQALSIVQKAVQLALTLDMHTEAFVSSNTHGSQHMEEMWRRLTFHNLHARWPKTLNFDDGLPSFGYRILAVHMLGRVLAHGPYSCPTGKGQNTIDEIDRALSELRKQDVVQTSLRYAKNVTHFEEMIFQGKMIANSASIYLYRPRSALITVHFDDPAFMSFFPRGFIQFAQLPSPKVHSDLLKDAAQQPLLDAAKSIARMLTSAVDSNRHSPFLVNGTILSIAVLTAARYHLKPKDPNRELYKNQIMAALGVLKKVENTWPWTKGVRSNLGKVYKGLFP</sequence>
<evidence type="ECO:0000313" key="2">
    <source>
        <dbReference type="Proteomes" id="UP000214365"/>
    </source>
</evidence>
<dbReference type="RefSeq" id="XP_020115915.1">
    <property type="nucleotide sequence ID" value="XM_020263904.1"/>
</dbReference>
<gene>
    <name evidence="1" type="ORF">UA08_08858</name>
</gene>
<evidence type="ECO:0000313" key="1">
    <source>
        <dbReference type="EMBL" id="OKL55794.1"/>
    </source>
</evidence>
<dbReference type="AlphaFoldDB" id="A0A225AD08"/>
<keyword evidence="2" id="KW-1185">Reference proteome</keyword>
<dbReference type="Proteomes" id="UP000214365">
    <property type="component" value="Unassembled WGS sequence"/>
</dbReference>
<proteinExistence type="predicted"/>
<dbReference type="OrthoDB" id="2399539at2759"/>
<evidence type="ECO:0008006" key="3">
    <source>
        <dbReference type="Google" id="ProtNLM"/>
    </source>
</evidence>
<name>A0A225AD08_TALAT</name>
<dbReference type="CDD" id="cd12148">
    <property type="entry name" value="fungal_TF_MHR"/>
    <property type="match status" value="1"/>
</dbReference>
<reference evidence="1 2" key="1">
    <citation type="submission" date="2015-06" db="EMBL/GenBank/DDBJ databases">
        <title>Talaromyces atroroseus IBT 11181 draft genome.</title>
        <authorList>
            <person name="Rasmussen K.B."/>
            <person name="Rasmussen S."/>
            <person name="Petersen B."/>
            <person name="Sicheritz-Ponten T."/>
            <person name="Mortensen U.H."/>
            <person name="Thrane U."/>
        </authorList>
    </citation>
    <scope>NUCLEOTIDE SEQUENCE [LARGE SCALE GENOMIC DNA]</scope>
    <source>
        <strain evidence="1 2">IBT 11181</strain>
    </source>
</reference>
<organism evidence="1 2">
    <name type="scientific">Talaromyces atroroseus</name>
    <dbReference type="NCBI Taxonomy" id="1441469"/>
    <lineage>
        <taxon>Eukaryota</taxon>
        <taxon>Fungi</taxon>
        <taxon>Dikarya</taxon>
        <taxon>Ascomycota</taxon>
        <taxon>Pezizomycotina</taxon>
        <taxon>Eurotiomycetes</taxon>
        <taxon>Eurotiomycetidae</taxon>
        <taxon>Eurotiales</taxon>
        <taxon>Trichocomaceae</taxon>
        <taxon>Talaromyces</taxon>
        <taxon>Talaromyces sect. Trachyspermi</taxon>
    </lineage>
</organism>
<protein>
    <recommendedName>
        <fullName evidence="3">Transcription factor domain-containing protein</fullName>
    </recommendedName>
</protein>
<dbReference type="GeneID" id="31008614"/>
<dbReference type="STRING" id="1441469.A0A225AD08"/>
<dbReference type="PANTHER" id="PTHR47431">
    <property type="entry name" value="ZN(II)2CYS6 TRANSCRIPTION FACTOR (EUROFUNG)-RELATED"/>
    <property type="match status" value="1"/>
</dbReference>
<dbReference type="EMBL" id="LFMY01000017">
    <property type="protein sequence ID" value="OKL55794.1"/>
    <property type="molecule type" value="Genomic_DNA"/>
</dbReference>
<comment type="caution">
    <text evidence="1">The sequence shown here is derived from an EMBL/GenBank/DDBJ whole genome shotgun (WGS) entry which is preliminary data.</text>
</comment>
<dbReference type="PANTHER" id="PTHR47431:SF1">
    <property type="entry name" value="ZN(II)2CYS6 TRANSCRIPTION FACTOR (EUROFUNG)"/>
    <property type="match status" value="1"/>
</dbReference>
<accession>A0A225AD08</accession>